<comment type="caution">
    <text evidence="3">The sequence shown here is derived from an EMBL/GenBank/DDBJ whole genome shotgun (WGS) entry which is preliminary data.</text>
</comment>
<accession>A0AA38PC98</accession>
<dbReference type="EMBL" id="MU806087">
    <property type="protein sequence ID" value="KAJ3840260.1"/>
    <property type="molecule type" value="Genomic_DNA"/>
</dbReference>
<feature type="region of interest" description="Disordered" evidence="1">
    <location>
        <begin position="42"/>
        <end position="63"/>
    </location>
</feature>
<organism evidence="3 4">
    <name type="scientific">Lentinula raphanica</name>
    <dbReference type="NCBI Taxonomy" id="153919"/>
    <lineage>
        <taxon>Eukaryota</taxon>
        <taxon>Fungi</taxon>
        <taxon>Dikarya</taxon>
        <taxon>Basidiomycota</taxon>
        <taxon>Agaricomycotina</taxon>
        <taxon>Agaricomycetes</taxon>
        <taxon>Agaricomycetidae</taxon>
        <taxon>Agaricales</taxon>
        <taxon>Marasmiineae</taxon>
        <taxon>Omphalotaceae</taxon>
        <taxon>Lentinula</taxon>
    </lineage>
</organism>
<evidence type="ECO:0000313" key="4">
    <source>
        <dbReference type="Proteomes" id="UP001163846"/>
    </source>
</evidence>
<keyword evidence="4" id="KW-1185">Reference proteome</keyword>
<evidence type="ECO:0000313" key="3">
    <source>
        <dbReference type="EMBL" id="KAJ3840260.1"/>
    </source>
</evidence>
<reference evidence="3" key="1">
    <citation type="submission" date="2022-08" db="EMBL/GenBank/DDBJ databases">
        <authorList>
            <consortium name="DOE Joint Genome Institute"/>
            <person name="Min B."/>
            <person name="Riley R."/>
            <person name="Sierra-Patev S."/>
            <person name="Naranjo-Ortiz M."/>
            <person name="Looney B."/>
            <person name="Konkel Z."/>
            <person name="Slot J.C."/>
            <person name="Sakamoto Y."/>
            <person name="Steenwyk J.L."/>
            <person name="Rokas A."/>
            <person name="Carro J."/>
            <person name="Camarero S."/>
            <person name="Ferreira P."/>
            <person name="Molpeceres G."/>
            <person name="Ruiz-Duenas F.J."/>
            <person name="Serrano A."/>
            <person name="Henrissat B."/>
            <person name="Drula E."/>
            <person name="Hughes K.W."/>
            <person name="Mata J.L."/>
            <person name="Ishikawa N.K."/>
            <person name="Vargas-Isla R."/>
            <person name="Ushijima S."/>
            <person name="Smith C.A."/>
            <person name="Ahrendt S."/>
            <person name="Andreopoulos W."/>
            <person name="He G."/>
            <person name="Labutti K."/>
            <person name="Lipzen A."/>
            <person name="Ng V."/>
            <person name="Sandor L."/>
            <person name="Barry K."/>
            <person name="Martinez A.T."/>
            <person name="Xiao Y."/>
            <person name="Gibbons J.G."/>
            <person name="Terashima K."/>
            <person name="Hibbett D.S."/>
            <person name="Grigoriev I.V."/>
        </authorList>
    </citation>
    <scope>NUCLEOTIDE SEQUENCE</scope>
    <source>
        <strain evidence="3">TFB9207</strain>
    </source>
</reference>
<keyword evidence="2" id="KW-0732">Signal</keyword>
<feature type="signal peptide" evidence="2">
    <location>
        <begin position="1"/>
        <end position="31"/>
    </location>
</feature>
<dbReference type="AlphaFoldDB" id="A0AA38PC98"/>
<gene>
    <name evidence="3" type="ORF">F5878DRAFT_79332</name>
</gene>
<feature type="region of interest" description="Disordered" evidence="1">
    <location>
        <begin position="394"/>
        <end position="413"/>
    </location>
</feature>
<sequence>MLLLSVPFKTTLSFLHWLLIASCLLRVVVVAAPTGHDPGHIAAPTEHDPAHIAPPTSGQELAPAAASTGHEPVRPLEEEFFLVEYADGKVALHVGDTIFCSVDPGGSVILKKTYLGAAYFKDTTSRKNDLGVVWTLAESSTATVFFATQWKGWTRAPSLTMIEAKHPGLKAIVADWRYLDWVAYYMYKQPSGLPAPKPQRTISKDTLATWREKKTVVFQKLWFGDLQTNLDNAEKVKNDELSASSSGLPIINNIYLYELFGKRARDITGTVLLAVDPVEGELELFGLDKAIKKYRDSKESHGPEPQTTLIGQARFPNLDTRNTVLDNARNAAEEAAKERQRPLNREPGVGVSRYRYSWDYLDIFVPKIKDYMDPATLQCWDQVRSERVHSLEEYKEKKLGGHRARGKPGGSSQ</sequence>
<proteinExistence type="predicted"/>
<feature type="chain" id="PRO_5041299220" evidence="2">
    <location>
        <begin position="32"/>
        <end position="413"/>
    </location>
</feature>
<dbReference type="Proteomes" id="UP001163846">
    <property type="component" value="Unassembled WGS sequence"/>
</dbReference>
<protein>
    <submittedName>
        <fullName evidence="3">Uncharacterized protein</fullName>
    </submittedName>
</protein>
<evidence type="ECO:0000256" key="1">
    <source>
        <dbReference type="SAM" id="MobiDB-lite"/>
    </source>
</evidence>
<name>A0AA38PC98_9AGAR</name>
<evidence type="ECO:0000256" key="2">
    <source>
        <dbReference type="SAM" id="SignalP"/>
    </source>
</evidence>